<sequence length="779" mass="88092">MIRNDIDITTPTCTSTNGWIADNGNGTYTNPIMWGDYPDNDIIRVGDTYYMSSTSMHLFPGCPIMSSKDLVNWEYESYAVDRMEGDNYDLINGDVYDEGPWATSLRYHKGKFYLIFNINHDAAYVSIADSAKGPWTMYKLEDELYDPGLFFDDDGKIVVVHGQGELYLSELEIVDEETGQLSIISMREPGAKRNGKKIYAYPFPGHRYNGYNEGAHVYKINDFYYILTTPMWKHGSKKEIAIRTKDLANGPYEVEDIMTSFMNFWGNGIHQGGIVDVPQEDGTSEWWAIIFQDRSKLGRVPTLQPVTWKNGWPYMGQVDGEKAVVTHRKPNIPHVEHVEPKAPQASDDFSTNKLGLQWQWNHNPDNRKWSLEERPGSMRLKTSSVTDNLTYARNTLTQRVVGPDCTGTVKLNITHMAEGDMAGLCLMQKNFTFIGIKNDDGNKSIVIHDDTTEHVSVNLSENIKDVWLRAETPRHEYRMEFSYSIDGINFTRLGGRYDMHYGTYVGMRFGIFNYATIELGGYVDVDSFELTTTENQGNLFDINKKIDAERYDDQKFVSDKELQINSKTEWTSDDANSEYDLSISNLKDGDWLQYDQVDFGAGDVAWFNARVASSLTGGTLEVRLDRIDGDLISTLHIPNTNDINTYVNVKSDLTKNVTGKQKVYLVFHGASQNMCKLNWFMFGSGEFPQIPPIPENLTAVGVNESTLNIKWDDSPGALQYDILFDGRVISNATSDFSQTGLTKCSSHTVKVRAKHFAGYSEWSNEVKAACPEVVAGSSE</sequence>
<dbReference type="PANTHER" id="PTHR42812:SF15">
    <property type="entry name" value="HYDROLASE, PUTATIVE (AFU_ORTHOLOGUE AFUA_2G00930)-RELATED"/>
    <property type="match status" value="1"/>
</dbReference>
<dbReference type="SMART" id="SM00060">
    <property type="entry name" value="FN3"/>
    <property type="match status" value="1"/>
</dbReference>
<keyword evidence="8" id="KW-1185">Reference proteome</keyword>
<dbReference type="InterPro" id="IPR006710">
    <property type="entry name" value="Glyco_hydro_43"/>
</dbReference>
<dbReference type="SUPFAM" id="SSF49899">
    <property type="entry name" value="Concanavalin A-like lectins/glucanases"/>
    <property type="match status" value="1"/>
</dbReference>
<proteinExistence type="inferred from homology"/>
<keyword evidence="2" id="KW-0732">Signal</keyword>
<dbReference type="Gene3D" id="2.60.120.200">
    <property type="match status" value="1"/>
</dbReference>
<dbReference type="RefSeq" id="WP_068587809.1">
    <property type="nucleotide sequence ID" value="NZ_FTNK01000007.1"/>
</dbReference>
<dbReference type="Gene3D" id="2.60.120.260">
    <property type="entry name" value="Galactose-binding domain-like"/>
    <property type="match status" value="1"/>
</dbReference>
<evidence type="ECO:0000313" key="7">
    <source>
        <dbReference type="EMBL" id="SIR12284.1"/>
    </source>
</evidence>
<dbReference type="InterPro" id="IPR036116">
    <property type="entry name" value="FN3_sf"/>
</dbReference>
<feature type="domain" description="CBM6" evidence="6">
    <location>
        <begin position="544"/>
        <end position="683"/>
    </location>
</feature>
<dbReference type="SUPFAM" id="SSF49785">
    <property type="entry name" value="Galactose-binding domain-like"/>
    <property type="match status" value="1"/>
</dbReference>
<evidence type="ECO:0000259" key="6">
    <source>
        <dbReference type="PROSITE" id="PS51175"/>
    </source>
</evidence>
<dbReference type="InterPro" id="IPR003961">
    <property type="entry name" value="FN3_dom"/>
</dbReference>
<dbReference type="InterPro" id="IPR023296">
    <property type="entry name" value="Glyco_hydro_beta-prop_sf"/>
</dbReference>
<dbReference type="Pfam" id="PF03422">
    <property type="entry name" value="CBM_6"/>
    <property type="match status" value="1"/>
</dbReference>
<keyword evidence="4" id="KW-0326">Glycosidase</keyword>
<dbReference type="CDD" id="cd09001">
    <property type="entry name" value="GH43_FsAxh1-like"/>
    <property type="match status" value="1"/>
</dbReference>
<dbReference type="EMBL" id="FTNK01000007">
    <property type="protein sequence ID" value="SIR12284.1"/>
    <property type="molecule type" value="Genomic_DNA"/>
</dbReference>
<gene>
    <name evidence="7" type="ORF">SAMN05421578_107144</name>
</gene>
<dbReference type="InterPro" id="IPR005084">
    <property type="entry name" value="CBM6"/>
</dbReference>
<protein>
    <submittedName>
        <fullName evidence="7">Beta-xylosidase</fullName>
    </submittedName>
</protein>
<dbReference type="InterPro" id="IPR013320">
    <property type="entry name" value="ConA-like_dom_sf"/>
</dbReference>
<keyword evidence="3" id="KW-0378">Hydrolase</keyword>
<evidence type="ECO:0000256" key="3">
    <source>
        <dbReference type="ARBA" id="ARBA00022801"/>
    </source>
</evidence>
<dbReference type="SUPFAM" id="SSF75005">
    <property type="entry name" value="Arabinanase/levansucrase/invertase"/>
    <property type="match status" value="1"/>
</dbReference>
<organism evidence="7 8">
    <name type="scientific">Paenibacillus macquariensis</name>
    <dbReference type="NCBI Taxonomy" id="948756"/>
    <lineage>
        <taxon>Bacteria</taxon>
        <taxon>Bacillati</taxon>
        <taxon>Bacillota</taxon>
        <taxon>Bacilli</taxon>
        <taxon>Bacillales</taxon>
        <taxon>Paenibacillaceae</taxon>
        <taxon>Paenibacillus</taxon>
    </lineage>
</organism>
<reference evidence="7 8" key="1">
    <citation type="submission" date="2017-01" db="EMBL/GenBank/DDBJ databases">
        <authorList>
            <person name="Varghese N."/>
            <person name="Submissions S."/>
        </authorList>
    </citation>
    <scope>NUCLEOTIDE SEQUENCE [LARGE SCALE GENOMIC DNA]</scope>
    <source>
        <strain evidence="7 8">ATCC 23464</strain>
    </source>
</reference>
<dbReference type="InterPro" id="IPR013783">
    <property type="entry name" value="Ig-like_fold"/>
</dbReference>
<dbReference type="InterPro" id="IPR008979">
    <property type="entry name" value="Galactose-bd-like_sf"/>
</dbReference>
<evidence type="ECO:0000259" key="5">
    <source>
        <dbReference type="PROSITE" id="PS50853"/>
    </source>
</evidence>
<comment type="similarity">
    <text evidence="1">Belongs to the glycosyl hydrolase 43 family.</text>
</comment>
<evidence type="ECO:0000313" key="8">
    <source>
        <dbReference type="Proteomes" id="UP000186666"/>
    </source>
</evidence>
<feature type="domain" description="Fibronectin type-III" evidence="5">
    <location>
        <begin position="693"/>
        <end position="773"/>
    </location>
</feature>
<evidence type="ECO:0000256" key="1">
    <source>
        <dbReference type="ARBA" id="ARBA00009865"/>
    </source>
</evidence>
<dbReference type="Pfam" id="PF04616">
    <property type="entry name" value="Glyco_hydro_43"/>
    <property type="match status" value="1"/>
</dbReference>
<comment type="caution">
    <text evidence="7">The sequence shown here is derived from an EMBL/GenBank/DDBJ whole genome shotgun (WGS) entry which is preliminary data.</text>
</comment>
<dbReference type="PANTHER" id="PTHR42812">
    <property type="entry name" value="BETA-XYLOSIDASE"/>
    <property type="match status" value="1"/>
</dbReference>
<dbReference type="Pfam" id="PF17851">
    <property type="entry name" value="GH43_C2"/>
    <property type="match status" value="1"/>
</dbReference>
<dbReference type="InterPro" id="IPR051795">
    <property type="entry name" value="Glycosyl_Hydrlase_43"/>
</dbReference>
<name>A0ABY1K1H6_9BACL</name>
<dbReference type="SUPFAM" id="SSF49265">
    <property type="entry name" value="Fibronectin type III"/>
    <property type="match status" value="1"/>
</dbReference>
<dbReference type="CDD" id="cd00063">
    <property type="entry name" value="FN3"/>
    <property type="match status" value="1"/>
</dbReference>
<dbReference type="PROSITE" id="PS51175">
    <property type="entry name" value="CBM6"/>
    <property type="match status" value="1"/>
</dbReference>
<dbReference type="Gene3D" id="2.115.10.20">
    <property type="entry name" value="Glycosyl hydrolase domain, family 43"/>
    <property type="match status" value="1"/>
</dbReference>
<dbReference type="InterPro" id="IPR006584">
    <property type="entry name" value="Cellulose-bd_IV"/>
</dbReference>
<evidence type="ECO:0000256" key="4">
    <source>
        <dbReference type="ARBA" id="ARBA00023295"/>
    </source>
</evidence>
<dbReference type="SMART" id="SM00606">
    <property type="entry name" value="CBD_IV"/>
    <property type="match status" value="1"/>
</dbReference>
<dbReference type="PROSITE" id="PS50853">
    <property type="entry name" value="FN3"/>
    <property type="match status" value="1"/>
</dbReference>
<dbReference type="InterPro" id="IPR041542">
    <property type="entry name" value="GH43_C2"/>
</dbReference>
<dbReference type="CDD" id="cd04084">
    <property type="entry name" value="CBM6_xylanase-like"/>
    <property type="match status" value="1"/>
</dbReference>
<dbReference type="Proteomes" id="UP000186666">
    <property type="component" value="Unassembled WGS sequence"/>
</dbReference>
<evidence type="ECO:0000256" key="2">
    <source>
        <dbReference type="ARBA" id="ARBA00022729"/>
    </source>
</evidence>
<accession>A0ABY1K1H6</accession>
<dbReference type="Gene3D" id="2.60.40.10">
    <property type="entry name" value="Immunoglobulins"/>
    <property type="match status" value="1"/>
</dbReference>